<name>A0A3B0TSZ8_9ZZZZ</name>
<feature type="transmembrane region" description="Helical" evidence="1">
    <location>
        <begin position="12"/>
        <end position="33"/>
    </location>
</feature>
<keyword evidence="1" id="KW-0472">Membrane</keyword>
<proteinExistence type="predicted"/>
<evidence type="ECO:0000256" key="1">
    <source>
        <dbReference type="SAM" id="Phobius"/>
    </source>
</evidence>
<gene>
    <name evidence="2" type="ORF">MNBD_ALPHA11-1628</name>
</gene>
<accession>A0A3B0TSZ8</accession>
<keyword evidence="1" id="KW-0812">Transmembrane</keyword>
<protein>
    <submittedName>
        <fullName evidence="2">Uncharacterized protein</fullName>
    </submittedName>
</protein>
<dbReference type="EMBL" id="UOEQ01000210">
    <property type="protein sequence ID" value="VAW19323.1"/>
    <property type="molecule type" value="Genomic_DNA"/>
</dbReference>
<dbReference type="AlphaFoldDB" id="A0A3B0TSZ8"/>
<evidence type="ECO:0000313" key="2">
    <source>
        <dbReference type="EMBL" id="VAW19323.1"/>
    </source>
</evidence>
<reference evidence="2" key="1">
    <citation type="submission" date="2018-06" db="EMBL/GenBank/DDBJ databases">
        <authorList>
            <person name="Zhirakovskaya E."/>
        </authorList>
    </citation>
    <scope>NUCLEOTIDE SEQUENCE</scope>
</reference>
<organism evidence="2">
    <name type="scientific">hydrothermal vent metagenome</name>
    <dbReference type="NCBI Taxonomy" id="652676"/>
    <lineage>
        <taxon>unclassified sequences</taxon>
        <taxon>metagenomes</taxon>
        <taxon>ecological metagenomes</taxon>
    </lineage>
</organism>
<sequence length="39" mass="4445">MFFSFFIAGHRATCILGTAFKVILFWNFIFVVSRSLSGI</sequence>
<keyword evidence="1" id="KW-1133">Transmembrane helix</keyword>